<proteinExistence type="predicted"/>
<dbReference type="PANTHER" id="PTHR21193">
    <property type="entry name" value="OXIDOREDUCTASE-LIKE DOMAIN-CONTAINING PROTEIN 1"/>
    <property type="match status" value="1"/>
</dbReference>
<protein>
    <recommendedName>
        <fullName evidence="3">Oxidoreductase-like domain-containing protein</fullName>
    </recommendedName>
</protein>
<dbReference type="PANTHER" id="PTHR21193:SF3">
    <property type="entry name" value="OXIDOREDUCTASE-LIKE DOMAIN-CONTAINING PROTEIN 1"/>
    <property type="match status" value="1"/>
</dbReference>
<sequence length="278" mass="30925">MEGLAFTSRRLYLKNTLCVHCLRRIQGPDNRPISRAQNVYPQPPPKPTFQFQIRAHKTLSQGSQVSQAYPLKGYYSDILSHPTRVANPARHDPSTPPAPAAQASSDTREPTPAEKMSIVFGTRLAGPGYTSRYNPTTPPDSTWQTINGVPIPPRPSEPDNCCMSGCVHCVWDDYRDDIEEWAARVREAKNRAKVMIEAGGDVRHKPRREVESASMSMDDDGGGSEGNWVGDPLSTEAEDLFEGIPVGFREFMKTEKRLKQKKTSQQEFVKIYPPGPGG</sequence>
<gene>
    <name evidence="4" type="ORF">CPAG_05015</name>
</gene>
<organism evidence="4 5">
    <name type="scientific">Coccidioides posadasii RMSCC 3488</name>
    <dbReference type="NCBI Taxonomy" id="454284"/>
    <lineage>
        <taxon>Eukaryota</taxon>
        <taxon>Fungi</taxon>
        <taxon>Dikarya</taxon>
        <taxon>Ascomycota</taxon>
        <taxon>Pezizomycotina</taxon>
        <taxon>Eurotiomycetes</taxon>
        <taxon>Eurotiomycetidae</taxon>
        <taxon>Onygenales</taxon>
        <taxon>Onygenaceae</taxon>
        <taxon>Coccidioides</taxon>
    </lineage>
</organism>
<evidence type="ECO:0000313" key="5">
    <source>
        <dbReference type="Proteomes" id="UP000054567"/>
    </source>
</evidence>
<dbReference type="InterPro" id="IPR019180">
    <property type="entry name" value="Oxidoreductase-like_N"/>
</dbReference>
<reference evidence="5" key="2">
    <citation type="journal article" date="2009" name="Genome Res.">
        <title>Comparative genomic analyses of the human fungal pathogens Coccidioides and their relatives.</title>
        <authorList>
            <person name="Sharpton T.J."/>
            <person name="Stajich J.E."/>
            <person name="Rounsley S.D."/>
            <person name="Gardner M.J."/>
            <person name="Wortman J.R."/>
            <person name="Jordar V.S."/>
            <person name="Maiti R."/>
            <person name="Kodira C.D."/>
            <person name="Neafsey D.E."/>
            <person name="Zeng Q."/>
            <person name="Hung C.-Y."/>
            <person name="McMahan C."/>
            <person name="Muszewska A."/>
            <person name="Grynberg M."/>
            <person name="Mandel M.A."/>
            <person name="Kellner E.M."/>
            <person name="Barker B.M."/>
            <person name="Galgiani J.N."/>
            <person name="Orbach M.J."/>
            <person name="Kirkland T.N."/>
            <person name="Cole G.T."/>
            <person name="Henn M.R."/>
            <person name="Birren B.W."/>
            <person name="Taylor J.W."/>
        </authorList>
    </citation>
    <scope>NUCLEOTIDE SEQUENCE [LARGE SCALE GENOMIC DNA]</scope>
    <source>
        <strain evidence="5">RMSCC 3488</strain>
    </source>
</reference>
<name>A0A0J6F6X1_COCPO</name>
<evidence type="ECO:0000313" key="4">
    <source>
        <dbReference type="EMBL" id="KMM68691.1"/>
    </source>
</evidence>
<evidence type="ECO:0000259" key="3">
    <source>
        <dbReference type="Pfam" id="PF09791"/>
    </source>
</evidence>
<dbReference type="Pfam" id="PF09791">
    <property type="entry name" value="Oxidored-like"/>
    <property type="match status" value="1"/>
</dbReference>
<reference evidence="5" key="3">
    <citation type="journal article" date="2010" name="Genome Res.">
        <title>Population genomic sequencing of Coccidioides fungi reveals recent hybridization and transposon control.</title>
        <authorList>
            <person name="Neafsey D.E."/>
            <person name="Barker B.M."/>
            <person name="Sharpton T.J."/>
            <person name="Stajich J.E."/>
            <person name="Park D.J."/>
            <person name="Whiston E."/>
            <person name="Hung C.-Y."/>
            <person name="McMahan C."/>
            <person name="White J."/>
            <person name="Sykes S."/>
            <person name="Heiman D."/>
            <person name="Young S."/>
            <person name="Zeng Q."/>
            <person name="Abouelleil A."/>
            <person name="Aftuck L."/>
            <person name="Bessette D."/>
            <person name="Brown A."/>
            <person name="FitzGerald M."/>
            <person name="Lui A."/>
            <person name="Macdonald J.P."/>
            <person name="Priest M."/>
            <person name="Orbach M.J."/>
            <person name="Galgiani J.N."/>
            <person name="Kirkland T.N."/>
            <person name="Cole G.T."/>
            <person name="Birren B.W."/>
            <person name="Henn M.R."/>
            <person name="Taylor J.W."/>
            <person name="Rounsley S.D."/>
        </authorList>
    </citation>
    <scope>NUCLEOTIDE SEQUENCE [LARGE SCALE GENOMIC DNA]</scope>
    <source>
        <strain evidence="5">RMSCC 3488</strain>
    </source>
</reference>
<accession>A0A0J6F6X1</accession>
<feature type="region of interest" description="Disordered" evidence="2">
    <location>
        <begin position="208"/>
        <end position="227"/>
    </location>
</feature>
<feature type="region of interest" description="Disordered" evidence="2">
    <location>
        <begin position="84"/>
        <end position="113"/>
    </location>
</feature>
<reference evidence="4 5" key="1">
    <citation type="submission" date="2007-06" db="EMBL/GenBank/DDBJ databases">
        <title>The Genome Sequence of Coccidioides posadasii RMSCC_3488.</title>
        <authorList>
            <consortium name="Coccidioides Genome Resources Consortium"/>
            <consortium name="The Broad Institute Genome Sequencing Platform"/>
            <person name="Henn M.R."/>
            <person name="Sykes S."/>
            <person name="Young S."/>
            <person name="Jaffe D."/>
            <person name="Berlin A."/>
            <person name="Alvarez P."/>
            <person name="Butler J."/>
            <person name="Gnerre S."/>
            <person name="Grabherr M."/>
            <person name="Mauceli E."/>
            <person name="Brockman W."/>
            <person name="Kodira C."/>
            <person name="Alvarado L."/>
            <person name="Zeng Q."/>
            <person name="Crawford M."/>
            <person name="Antoine C."/>
            <person name="Devon K."/>
            <person name="Galgiani J."/>
            <person name="Orsborn K."/>
            <person name="Lewis M.L."/>
            <person name="Nusbaum C."/>
            <person name="Galagan J."/>
            <person name="Birren B."/>
        </authorList>
    </citation>
    <scope>NUCLEOTIDE SEQUENCE [LARGE SCALE GENOMIC DNA]</scope>
    <source>
        <strain evidence="4 5">RMSCC 3488</strain>
    </source>
</reference>
<dbReference type="Proteomes" id="UP000054567">
    <property type="component" value="Unassembled WGS sequence"/>
</dbReference>
<keyword evidence="1" id="KW-0175">Coiled coil</keyword>
<feature type="coiled-coil region" evidence="1">
    <location>
        <begin position="171"/>
        <end position="198"/>
    </location>
</feature>
<feature type="region of interest" description="Disordered" evidence="2">
    <location>
        <begin position="257"/>
        <end position="278"/>
    </location>
</feature>
<dbReference type="AlphaFoldDB" id="A0A0J6F6X1"/>
<evidence type="ECO:0000256" key="1">
    <source>
        <dbReference type="SAM" id="Coils"/>
    </source>
</evidence>
<dbReference type="VEuPathDB" id="FungiDB:CPAG_05015"/>
<dbReference type="OrthoDB" id="10064411at2759"/>
<dbReference type="InterPro" id="IPR039251">
    <property type="entry name" value="OXLD1"/>
</dbReference>
<evidence type="ECO:0000256" key="2">
    <source>
        <dbReference type="SAM" id="MobiDB-lite"/>
    </source>
</evidence>
<dbReference type="GO" id="GO:0005739">
    <property type="term" value="C:mitochondrion"/>
    <property type="evidence" value="ECO:0007669"/>
    <property type="project" value="TreeGrafter"/>
</dbReference>
<feature type="domain" description="Oxidoreductase-like" evidence="3">
    <location>
        <begin position="145"/>
        <end position="189"/>
    </location>
</feature>
<dbReference type="EMBL" id="DS268111">
    <property type="protein sequence ID" value="KMM68691.1"/>
    <property type="molecule type" value="Genomic_DNA"/>
</dbReference>